<keyword evidence="2" id="KW-1185">Reference proteome</keyword>
<accession>A0ABV6RPI4</accession>
<comment type="caution">
    <text evidence="1">The sequence shown here is derived from an EMBL/GenBank/DDBJ whole genome shotgun (WGS) entry which is preliminary data.</text>
</comment>
<organism evidence="1 2">
    <name type="scientific">Lysobacter korlensis</name>
    <dbReference type="NCBI Taxonomy" id="553636"/>
    <lineage>
        <taxon>Bacteria</taxon>
        <taxon>Pseudomonadati</taxon>
        <taxon>Pseudomonadota</taxon>
        <taxon>Gammaproteobacteria</taxon>
        <taxon>Lysobacterales</taxon>
        <taxon>Lysobacteraceae</taxon>
        <taxon>Lysobacter</taxon>
    </lineage>
</organism>
<protein>
    <submittedName>
        <fullName evidence="1">Uncharacterized protein</fullName>
    </submittedName>
</protein>
<gene>
    <name evidence="1" type="ORF">ACFFGH_10715</name>
</gene>
<name>A0ABV6RPI4_9GAMM</name>
<dbReference type="EMBL" id="JBHLTG010000002">
    <property type="protein sequence ID" value="MFC0678312.1"/>
    <property type="molecule type" value="Genomic_DNA"/>
</dbReference>
<sequence length="104" mass="11654">MTTSTPSDGLDDFQRCVLWAIWEYNLDGHGKNSQSDNARLVSLLGKVVDRKLFSQRQPWSLRGRSVSATLASLEKLGFLESVDDRTLLTAKGFTAILDMDEQFS</sequence>
<proteinExistence type="predicted"/>
<evidence type="ECO:0000313" key="2">
    <source>
        <dbReference type="Proteomes" id="UP001589896"/>
    </source>
</evidence>
<evidence type="ECO:0000313" key="1">
    <source>
        <dbReference type="EMBL" id="MFC0678312.1"/>
    </source>
</evidence>
<dbReference type="Proteomes" id="UP001589896">
    <property type="component" value="Unassembled WGS sequence"/>
</dbReference>
<reference evidence="1 2" key="1">
    <citation type="submission" date="2024-09" db="EMBL/GenBank/DDBJ databases">
        <authorList>
            <person name="Sun Q."/>
            <person name="Mori K."/>
        </authorList>
    </citation>
    <scope>NUCLEOTIDE SEQUENCE [LARGE SCALE GENOMIC DNA]</scope>
    <source>
        <strain evidence="1 2">KCTC 23076</strain>
    </source>
</reference>
<dbReference type="RefSeq" id="WP_386668049.1">
    <property type="nucleotide sequence ID" value="NZ_JBHLTG010000002.1"/>
</dbReference>